<dbReference type="Pfam" id="PF04082">
    <property type="entry name" value="Fungal_trans"/>
    <property type="match status" value="1"/>
</dbReference>
<keyword evidence="1" id="KW-0862">Zinc</keyword>
<evidence type="ECO:0000256" key="2">
    <source>
        <dbReference type="ARBA" id="ARBA00023015"/>
    </source>
</evidence>
<dbReference type="CDD" id="cd12148">
    <property type="entry name" value="fungal_TF_MHR"/>
    <property type="match status" value="1"/>
</dbReference>
<protein>
    <submittedName>
        <fullName evidence="8">C6 transcription factor</fullName>
    </submittedName>
</protein>
<evidence type="ECO:0000256" key="3">
    <source>
        <dbReference type="ARBA" id="ARBA00023125"/>
    </source>
</evidence>
<evidence type="ECO:0000259" key="7">
    <source>
        <dbReference type="SMART" id="SM00906"/>
    </source>
</evidence>
<accession>A0ABQ1A8B5</accession>
<name>A0ABQ1A8B5_ASPLE</name>
<gene>
    <name evidence="8" type="ORF">IFM60648_04593</name>
</gene>
<evidence type="ECO:0000313" key="8">
    <source>
        <dbReference type="EMBL" id="GFF76011.1"/>
    </source>
</evidence>
<evidence type="ECO:0000256" key="4">
    <source>
        <dbReference type="ARBA" id="ARBA00023163"/>
    </source>
</evidence>
<dbReference type="PANTHER" id="PTHR47171">
    <property type="entry name" value="FARA-RELATED"/>
    <property type="match status" value="1"/>
</dbReference>
<dbReference type="SMART" id="SM00906">
    <property type="entry name" value="Fungal_trans"/>
    <property type="match status" value="1"/>
</dbReference>
<feature type="compositionally biased region" description="Polar residues" evidence="6">
    <location>
        <begin position="521"/>
        <end position="537"/>
    </location>
</feature>
<proteinExistence type="predicted"/>
<reference evidence="8 9" key="1">
    <citation type="submission" date="2020-01" db="EMBL/GenBank/DDBJ databases">
        <title>Draft genome sequence of Aspergillus lentulus IFM 60648.</title>
        <authorList>
            <person name="Takahashi H."/>
            <person name="Yaguchi T."/>
        </authorList>
    </citation>
    <scope>NUCLEOTIDE SEQUENCE [LARGE SCALE GENOMIC DNA]</scope>
    <source>
        <strain evidence="8 9">IFM 60648</strain>
    </source>
</reference>
<keyword evidence="2" id="KW-0805">Transcription regulation</keyword>
<evidence type="ECO:0000256" key="6">
    <source>
        <dbReference type="SAM" id="MobiDB-lite"/>
    </source>
</evidence>
<keyword evidence="3" id="KW-0238">DNA-binding</keyword>
<feature type="region of interest" description="Disordered" evidence="6">
    <location>
        <begin position="1"/>
        <end position="21"/>
    </location>
</feature>
<dbReference type="InterPro" id="IPR052073">
    <property type="entry name" value="Amide_Lactam_Regulators"/>
</dbReference>
<feature type="region of interest" description="Disordered" evidence="6">
    <location>
        <begin position="518"/>
        <end position="557"/>
    </location>
</feature>
<evidence type="ECO:0000313" key="9">
    <source>
        <dbReference type="Proteomes" id="UP000465220"/>
    </source>
</evidence>
<organism evidence="8 9">
    <name type="scientific">Aspergillus lentulus</name>
    <dbReference type="NCBI Taxonomy" id="293939"/>
    <lineage>
        <taxon>Eukaryota</taxon>
        <taxon>Fungi</taxon>
        <taxon>Dikarya</taxon>
        <taxon>Ascomycota</taxon>
        <taxon>Pezizomycotina</taxon>
        <taxon>Eurotiomycetes</taxon>
        <taxon>Eurotiomycetidae</taxon>
        <taxon>Eurotiales</taxon>
        <taxon>Aspergillaceae</taxon>
        <taxon>Aspergillus</taxon>
        <taxon>Aspergillus subgen. Fumigati</taxon>
    </lineage>
</organism>
<dbReference type="EMBL" id="BLKI01000022">
    <property type="protein sequence ID" value="GFF76011.1"/>
    <property type="molecule type" value="Genomic_DNA"/>
</dbReference>
<dbReference type="PANTHER" id="PTHR47171:SF3">
    <property type="entry name" value="FARA-RELATED"/>
    <property type="match status" value="1"/>
</dbReference>
<sequence length="593" mass="67605">MDARNDAREWEKERHEQQGLQFQNDSVSWDFRESPQSVPSMTRFANSSTEHEYASKSPILVDHLDPLDVDILNQRHAFDLPSQAVCDVLVDVFFKWIAPVLPVINRHDFMRRYRNPQDPPSILLLQAVLMVASRFHHDAQSTGNGVISPRIFYKKVKALYDAGYEGDPTTVLQAVVLLGVYWDGPDDLTESGIFYWSRLGIALAQEHGLHQSESYVTLSATKRRVWKRIWWTLYTRDRSVAAAFGRPLHINSEDCTVEDLRESDFIEYDENDSVTDRTAALFFMQYVKLCQLMDLGLCLKLSSRSTEDSRMKGAAQCELGLNDWLVSCPSELQWRQSRHNFWSAILYSTFYTIVCQLHLLQTPDSSKEAQSSAFHAATSIVSILETLQSRGELKYTPSFIICHAVVSFVTLRSQMEASIPSLLHAIRQNLEANLDMLQVLSHTWPIAAMFVELFRTMTGPEQFERKLSVAAEKCRKRARGEENDDSTPSRSSARFKRPKVQQVILPQTRVVLQILQRETQRQSNSQGTLHNKLNTRVESMPSGDHPDQNRSSPVTEVDPLLEDCDATAILRSLRRIIDAGNTTPHDSRSDDVS</sequence>
<keyword evidence="9" id="KW-1185">Reference proteome</keyword>
<comment type="caution">
    <text evidence="8">The sequence shown here is derived from an EMBL/GenBank/DDBJ whole genome shotgun (WGS) entry which is preliminary data.</text>
</comment>
<dbReference type="Proteomes" id="UP000465220">
    <property type="component" value="Unassembled WGS sequence"/>
</dbReference>
<keyword evidence="4" id="KW-0804">Transcription</keyword>
<evidence type="ECO:0000256" key="5">
    <source>
        <dbReference type="ARBA" id="ARBA00023242"/>
    </source>
</evidence>
<evidence type="ECO:0000256" key="1">
    <source>
        <dbReference type="ARBA" id="ARBA00022833"/>
    </source>
</evidence>
<dbReference type="InterPro" id="IPR007219">
    <property type="entry name" value="XnlR_reg_dom"/>
</dbReference>
<feature type="region of interest" description="Disordered" evidence="6">
    <location>
        <begin position="475"/>
        <end position="498"/>
    </location>
</feature>
<keyword evidence="5" id="KW-0539">Nucleus</keyword>
<feature type="compositionally biased region" description="Basic and acidic residues" evidence="6">
    <location>
        <begin position="1"/>
        <end position="17"/>
    </location>
</feature>
<feature type="domain" description="Xylanolytic transcriptional activator regulatory" evidence="7">
    <location>
        <begin position="193"/>
        <end position="266"/>
    </location>
</feature>